<reference evidence="2" key="1">
    <citation type="submission" date="2011-04" db="EMBL/GenBank/DDBJ databases">
        <title>The complete genome of Treponema brennaborense DSM 12168.</title>
        <authorList>
            <person name="Lucas S."/>
            <person name="Han J."/>
            <person name="Lapidus A."/>
            <person name="Bruce D."/>
            <person name="Goodwin L."/>
            <person name="Pitluck S."/>
            <person name="Peters L."/>
            <person name="Kyrpides N."/>
            <person name="Mavromatis K."/>
            <person name="Ivanova N."/>
            <person name="Mikhailova N."/>
            <person name="Pagani I."/>
            <person name="Teshima H."/>
            <person name="Detter J.C."/>
            <person name="Tapia R."/>
            <person name="Han C."/>
            <person name="Land M."/>
            <person name="Hauser L."/>
            <person name="Markowitz V."/>
            <person name="Cheng J.-F."/>
            <person name="Hugenholtz P."/>
            <person name="Woyke T."/>
            <person name="Wu D."/>
            <person name="Gronow S."/>
            <person name="Wellnitz S."/>
            <person name="Brambilla E."/>
            <person name="Klenk H.-P."/>
            <person name="Eisen J.A."/>
        </authorList>
    </citation>
    <scope>NUCLEOTIDE SEQUENCE [LARGE SCALE GENOMIC DNA]</scope>
    <source>
        <strain evidence="2">DSM 12168 / CIP 105900 / DD5/3</strain>
    </source>
</reference>
<evidence type="ECO:0000313" key="2">
    <source>
        <dbReference type="Proteomes" id="UP000006546"/>
    </source>
</evidence>
<sequence>MNIPFFICIIAAILCVAVVSKRRGANGSARNTEGNGNETAGTAYTEVGEPAATDESGDADKEQFSAKFFERIRNGEESQTFLTLSYQGDCAVIQSLLQSADIPSFTEFEHFNLVKGGGLWGGGAGTDIKLSILKNDYDTAFEIVDQFIRNKSETLQHRDSAGAEAAKTTAALLAGSPVTPTQRILGITVYPKHDE</sequence>
<dbReference type="HOGENOM" id="CLU_1395768_0_0_12"/>
<dbReference type="RefSeq" id="WP_013759513.1">
    <property type="nucleotide sequence ID" value="NC_015500.1"/>
</dbReference>
<organism evidence="1 2">
    <name type="scientific">Treponema brennaborense (strain DSM 12168 / CIP 105900 / DD5/3)</name>
    <dbReference type="NCBI Taxonomy" id="906968"/>
    <lineage>
        <taxon>Bacteria</taxon>
        <taxon>Pseudomonadati</taxon>
        <taxon>Spirochaetota</taxon>
        <taxon>Spirochaetia</taxon>
        <taxon>Spirochaetales</taxon>
        <taxon>Treponemataceae</taxon>
        <taxon>Treponema</taxon>
    </lineage>
</organism>
<dbReference type="Proteomes" id="UP000006546">
    <property type="component" value="Chromosome"/>
</dbReference>
<proteinExistence type="predicted"/>
<gene>
    <name evidence="1" type="ordered locus">Trebr_2405</name>
</gene>
<dbReference type="KEGG" id="tbe:Trebr_2405"/>
<dbReference type="OrthoDB" id="363341at2"/>
<dbReference type="AlphaFoldDB" id="F4LMS2"/>
<evidence type="ECO:0000313" key="1">
    <source>
        <dbReference type="EMBL" id="AEE17812.1"/>
    </source>
</evidence>
<dbReference type="eggNOG" id="ENOG5030V6A">
    <property type="taxonomic scope" value="Bacteria"/>
</dbReference>
<protein>
    <submittedName>
        <fullName evidence="1">Uncharacterized protein</fullName>
    </submittedName>
</protein>
<accession>F4LMS2</accession>
<dbReference type="EMBL" id="CP002696">
    <property type="protein sequence ID" value="AEE17812.1"/>
    <property type="molecule type" value="Genomic_DNA"/>
</dbReference>
<keyword evidence="2" id="KW-1185">Reference proteome</keyword>
<name>F4LMS2_TREBD</name>